<dbReference type="EMBL" id="UYRU01044216">
    <property type="protein sequence ID" value="VDK85809.1"/>
    <property type="molecule type" value="Genomic_DNA"/>
</dbReference>
<dbReference type="InterPro" id="IPR001273">
    <property type="entry name" value="ArAA_hydroxylase"/>
</dbReference>
<proteinExistence type="inferred from homology"/>
<evidence type="ECO:0000256" key="6">
    <source>
        <dbReference type="ARBA" id="ARBA00023033"/>
    </source>
</evidence>
<dbReference type="InterPro" id="IPR019774">
    <property type="entry name" value="Aromatic-AA_hydroxylase_C"/>
</dbReference>
<dbReference type="OrthoDB" id="983542at2759"/>
<organism evidence="8 9">
    <name type="scientific">Dibothriocephalus latus</name>
    <name type="common">Fish tapeworm</name>
    <name type="synonym">Diphyllobothrium latum</name>
    <dbReference type="NCBI Taxonomy" id="60516"/>
    <lineage>
        <taxon>Eukaryota</taxon>
        <taxon>Metazoa</taxon>
        <taxon>Spiralia</taxon>
        <taxon>Lophotrochozoa</taxon>
        <taxon>Platyhelminthes</taxon>
        <taxon>Cestoda</taxon>
        <taxon>Eucestoda</taxon>
        <taxon>Diphyllobothriidea</taxon>
        <taxon>Diphyllobothriidae</taxon>
        <taxon>Dibothriocephalus</taxon>
    </lineage>
</organism>
<dbReference type="Pfam" id="PF00351">
    <property type="entry name" value="Biopterin_H"/>
    <property type="match status" value="1"/>
</dbReference>
<dbReference type="AlphaFoldDB" id="A0A3P6TQZ8"/>
<keyword evidence="9" id="KW-1185">Reference proteome</keyword>
<evidence type="ECO:0000256" key="1">
    <source>
        <dbReference type="ARBA" id="ARBA00001954"/>
    </source>
</evidence>
<evidence type="ECO:0000256" key="4">
    <source>
        <dbReference type="ARBA" id="ARBA00023002"/>
    </source>
</evidence>
<keyword evidence="6" id="KW-0503">Monooxygenase</keyword>
<evidence type="ECO:0000256" key="2">
    <source>
        <dbReference type="ARBA" id="ARBA00009712"/>
    </source>
</evidence>
<evidence type="ECO:0000256" key="5">
    <source>
        <dbReference type="ARBA" id="ARBA00023004"/>
    </source>
</evidence>
<dbReference type="InterPro" id="IPR036951">
    <property type="entry name" value="ArAA_hydroxylase_sf"/>
</dbReference>
<reference evidence="8 9" key="1">
    <citation type="submission" date="2018-11" db="EMBL/GenBank/DDBJ databases">
        <authorList>
            <consortium name="Pathogen Informatics"/>
        </authorList>
    </citation>
    <scope>NUCLEOTIDE SEQUENCE [LARGE SCALE GENOMIC DNA]</scope>
</reference>
<comment type="cofactor">
    <cofactor evidence="1">
        <name>Fe(2+)</name>
        <dbReference type="ChEBI" id="CHEBI:29033"/>
    </cofactor>
</comment>
<dbReference type="Proteomes" id="UP000281553">
    <property type="component" value="Unassembled WGS sequence"/>
</dbReference>
<dbReference type="GO" id="GO:0005506">
    <property type="term" value="F:iron ion binding"/>
    <property type="evidence" value="ECO:0007669"/>
    <property type="project" value="InterPro"/>
</dbReference>
<dbReference type="GO" id="GO:0009072">
    <property type="term" value="P:aromatic amino acid metabolic process"/>
    <property type="evidence" value="ECO:0007669"/>
    <property type="project" value="InterPro"/>
</dbReference>
<evidence type="ECO:0000313" key="9">
    <source>
        <dbReference type="Proteomes" id="UP000281553"/>
    </source>
</evidence>
<dbReference type="GO" id="GO:0004510">
    <property type="term" value="F:tryptophan 5-monooxygenase activity"/>
    <property type="evidence" value="ECO:0007669"/>
    <property type="project" value="TreeGrafter"/>
</dbReference>
<evidence type="ECO:0000259" key="7">
    <source>
        <dbReference type="PROSITE" id="PS51410"/>
    </source>
</evidence>
<evidence type="ECO:0000313" key="8">
    <source>
        <dbReference type="EMBL" id="VDK85809.1"/>
    </source>
</evidence>
<comment type="similarity">
    <text evidence="2">Belongs to the biopterin-dependent aromatic amino acid hydroxylase family.</text>
</comment>
<gene>
    <name evidence="8" type="ORF">DILT_LOCUS3759</name>
</gene>
<accession>A0A3P6TQZ8</accession>
<protein>
    <recommendedName>
        <fullName evidence="7">Biopterin-dependent aromatic amino acid hydroxylase family profile domain-containing protein</fullName>
    </recommendedName>
</protein>
<name>A0A3P6TQZ8_DIBLA</name>
<dbReference type="Gene3D" id="1.10.800.10">
    <property type="entry name" value="Aromatic amino acid hydroxylase"/>
    <property type="match status" value="1"/>
</dbReference>
<dbReference type="GO" id="GO:0043005">
    <property type="term" value="C:neuron projection"/>
    <property type="evidence" value="ECO:0007669"/>
    <property type="project" value="TreeGrafter"/>
</dbReference>
<sequence length="216" mass="24572">MANANEEDKLGGTALVLTLEQGSSGLIKLLQKFQELNIQVSHLETRLSKGQAATGSTGKLALDVLIHTESKFESAESLLQDLETSCGCKRIPVPSLKDVEVVPWFPQRIEELDIISNHVLMYGTELDADHPRIYKILFKSHFSGDLIPRIEYTATEKKTWGVVYRELTKLYERYACKEFLENLPLLQKYAGYREEELPQLEDVSKFLKCKSLYLCT</sequence>
<dbReference type="InterPro" id="IPR036329">
    <property type="entry name" value="Aro-AA_hydroxylase_C_sf"/>
</dbReference>
<dbReference type="PROSITE" id="PS51410">
    <property type="entry name" value="BH4_AAA_HYDROXYL_2"/>
    <property type="match status" value="1"/>
</dbReference>
<dbReference type="SUPFAM" id="SSF55021">
    <property type="entry name" value="ACT-like"/>
    <property type="match status" value="1"/>
</dbReference>
<feature type="domain" description="Biopterin-dependent aromatic amino acid hydroxylase family profile" evidence="7">
    <location>
        <begin position="144"/>
        <end position="216"/>
    </location>
</feature>
<dbReference type="PANTHER" id="PTHR11473">
    <property type="entry name" value="AROMATIC AMINO ACID HYDROXYLASE"/>
    <property type="match status" value="1"/>
</dbReference>
<evidence type="ECO:0000256" key="3">
    <source>
        <dbReference type="ARBA" id="ARBA00022723"/>
    </source>
</evidence>
<keyword evidence="3" id="KW-0479">Metal-binding</keyword>
<keyword evidence="5" id="KW-0408">Iron</keyword>
<dbReference type="InterPro" id="IPR045865">
    <property type="entry name" value="ACT-like_dom_sf"/>
</dbReference>
<dbReference type="SUPFAM" id="SSF56534">
    <property type="entry name" value="Aromatic aminoacid monoxygenases, catalytic and oligomerization domains"/>
    <property type="match status" value="1"/>
</dbReference>
<keyword evidence="4" id="KW-0560">Oxidoreductase</keyword>
<dbReference type="PANTHER" id="PTHR11473:SF16">
    <property type="entry name" value="TRYPTOPHAN 5-HYDROXYLASE 2"/>
    <property type="match status" value="1"/>
</dbReference>